<dbReference type="Gramene" id="evm.model.04.2125">
    <property type="protein sequence ID" value="cds.evm.model.04.2125"/>
    <property type="gene ID" value="evm.TU.04.2125"/>
</dbReference>
<keyword evidence="1" id="KW-0812">Transmembrane</keyword>
<sequence length="114" mass="13324">MAQVAFMLVDVIPTSYLWSVFKYVDHGRVEPRLDELLVIYWEGQPVYGFGPTMPIMGLLLGLKYLSYIYYLDSTRLLSKILITFTPKLLECCELQELASSCIWIDRWRLKVKPL</sequence>
<dbReference type="EnsemblPlants" id="evm.model.04.2125">
    <property type="protein sequence ID" value="cds.evm.model.04.2125"/>
    <property type="gene ID" value="evm.TU.04.2125"/>
</dbReference>
<feature type="transmembrane region" description="Helical" evidence="1">
    <location>
        <begin position="46"/>
        <end position="70"/>
    </location>
</feature>
<dbReference type="Proteomes" id="UP000596661">
    <property type="component" value="Chromosome 4"/>
</dbReference>
<protein>
    <submittedName>
        <fullName evidence="2">Uncharacterized protein</fullName>
    </submittedName>
</protein>
<name>A0A803PFQ1_CANSA</name>
<evidence type="ECO:0000256" key="1">
    <source>
        <dbReference type="SAM" id="Phobius"/>
    </source>
</evidence>
<keyword evidence="1" id="KW-0472">Membrane</keyword>
<keyword evidence="3" id="KW-1185">Reference proteome</keyword>
<dbReference type="EMBL" id="UZAU01000401">
    <property type="status" value="NOT_ANNOTATED_CDS"/>
    <property type="molecule type" value="Genomic_DNA"/>
</dbReference>
<organism evidence="2 3">
    <name type="scientific">Cannabis sativa</name>
    <name type="common">Hemp</name>
    <name type="synonym">Marijuana</name>
    <dbReference type="NCBI Taxonomy" id="3483"/>
    <lineage>
        <taxon>Eukaryota</taxon>
        <taxon>Viridiplantae</taxon>
        <taxon>Streptophyta</taxon>
        <taxon>Embryophyta</taxon>
        <taxon>Tracheophyta</taxon>
        <taxon>Spermatophyta</taxon>
        <taxon>Magnoliopsida</taxon>
        <taxon>eudicotyledons</taxon>
        <taxon>Gunneridae</taxon>
        <taxon>Pentapetalae</taxon>
        <taxon>rosids</taxon>
        <taxon>fabids</taxon>
        <taxon>Rosales</taxon>
        <taxon>Cannabaceae</taxon>
        <taxon>Cannabis</taxon>
    </lineage>
</organism>
<keyword evidence="1" id="KW-1133">Transmembrane helix</keyword>
<evidence type="ECO:0000313" key="2">
    <source>
        <dbReference type="EnsemblPlants" id="cds.evm.model.04.2125"/>
    </source>
</evidence>
<accession>A0A803PFQ1</accession>
<dbReference type="AlphaFoldDB" id="A0A803PFQ1"/>
<evidence type="ECO:0000313" key="3">
    <source>
        <dbReference type="Proteomes" id="UP000596661"/>
    </source>
</evidence>
<reference evidence="2" key="1">
    <citation type="submission" date="2018-11" db="EMBL/GenBank/DDBJ databases">
        <authorList>
            <person name="Grassa J C."/>
        </authorList>
    </citation>
    <scope>NUCLEOTIDE SEQUENCE [LARGE SCALE GENOMIC DNA]</scope>
</reference>
<proteinExistence type="predicted"/>
<reference evidence="2" key="2">
    <citation type="submission" date="2021-03" db="UniProtKB">
        <authorList>
            <consortium name="EnsemblPlants"/>
        </authorList>
    </citation>
    <scope>IDENTIFICATION</scope>
</reference>